<dbReference type="Proteomes" id="UP000332487">
    <property type="component" value="Unassembled WGS sequence"/>
</dbReference>
<dbReference type="AlphaFoldDB" id="C7DGF0"/>
<accession>C7DGF0</accession>
<dbReference type="InterPro" id="IPR004260">
    <property type="entry name" value="Pyr-dimer_DNA_glycosylase"/>
</dbReference>
<dbReference type="Pfam" id="PF03013">
    <property type="entry name" value="Pyr_excise"/>
    <property type="match status" value="1"/>
</dbReference>
<reference evidence="1 2" key="1">
    <citation type="journal article" date="2009" name="Genome Biol.">
        <title>Community-wide analysis of microbial genome sequence signatures.</title>
        <authorList>
            <person name="Dick G.J."/>
            <person name="Andersson A.F."/>
            <person name="Baker B.J."/>
            <person name="Simmons S.L."/>
            <person name="Thomas B.C."/>
            <person name="Yelton A.P."/>
            <person name="Banfield J.F."/>
        </authorList>
    </citation>
    <scope>NUCLEOTIDE SEQUENCE [LARGE SCALE GENOMIC DNA]</scope>
    <source>
        <strain evidence="1">ARMAN-2</strain>
    </source>
</reference>
<evidence type="ECO:0000313" key="1">
    <source>
        <dbReference type="EMBL" id="EET90478.1"/>
    </source>
</evidence>
<proteinExistence type="predicted"/>
<sequence length="170" mass="19975">MLHYSARRLINFKYIETSRHTMRIWSIKLEWLDSIGLVALWRESLLARAVLEGKTVGYVNHPQLERFKGSKNPLASIETYLYRVLEEAKRRRFGFDSEKIRYSIVDKGIKIPVSQGQLDYELEPLKFKLKNRSQEYYNRIADIKKGVPNQIFFSHPGKIESWEKVKALGG</sequence>
<keyword evidence="2" id="KW-1185">Reference proteome</keyword>
<organism evidence="1 2">
    <name type="scientific">Candidatus Micrarchaeum acidiphilum ARMAN-2</name>
    <dbReference type="NCBI Taxonomy" id="425595"/>
    <lineage>
        <taxon>Archaea</taxon>
        <taxon>Candidatus Micrarchaeota</taxon>
        <taxon>Candidatus Micrarchaeia</taxon>
        <taxon>Candidatus Micrarchaeales</taxon>
        <taxon>Candidatus Micrarchaeaceae</taxon>
        <taxon>Candidatus Micrarchaeum</taxon>
    </lineage>
</organism>
<name>C7DGF0_MICA2</name>
<reference evidence="1 2" key="2">
    <citation type="journal article" date="2010" name="Proc. Natl. Acad. Sci. U.S.A.">
        <title>Enigmatic, ultrasmall, uncultivated Archaea.</title>
        <authorList>
            <person name="Baker B.J."/>
            <person name="Comolli L.R."/>
            <person name="Dick G.J."/>
            <person name="Hauser L.J."/>
            <person name="Hyatt D."/>
            <person name="Dill B.D."/>
            <person name="Land M.L."/>
            <person name="Verberkmoes N.C."/>
            <person name="Hettich R.L."/>
            <person name="Banfield J.F."/>
        </authorList>
    </citation>
    <scope>NUCLEOTIDE SEQUENCE [LARGE SCALE GENOMIC DNA]</scope>
    <source>
        <strain evidence="1">ARMAN-2</strain>
    </source>
</reference>
<protein>
    <submittedName>
        <fullName evidence="1">Pyrimidine dimer DNA glycosylase</fullName>
    </submittedName>
</protein>
<dbReference type="EMBL" id="GG697237">
    <property type="protein sequence ID" value="EET90478.1"/>
    <property type="molecule type" value="Genomic_DNA"/>
</dbReference>
<evidence type="ECO:0000313" key="2">
    <source>
        <dbReference type="Proteomes" id="UP000332487"/>
    </source>
</evidence>
<gene>
    <name evidence="1" type="ORF">UNLARM2_0154</name>
</gene>